<accession>A0ACD6B7I5</accession>
<dbReference type="GO" id="GO:0045087">
    <property type="term" value="P:innate immune response"/>
    <property type="evidence" value="ECO:0007669"/>
    <property type="project" value="UniProtKB-UniRule"/>
</dbReference>
<dbReference type="InterPro" id="IPR017943">
    <property type="entry name" value="Bactericidal_perm-incr_a/b_dom"/>
</dbReference>
<dbReference type="FunFam" id="3.15.10.10:FF:000001">
    <property type="entry name" value="phospholipid transfer protein-like"/>
    <property type="match status" value="1"/>
</dbReference>
<evidence type="ECO:0000313" key="1">
    <source>
        <dbReference type="Proteomes" id="UP000000437"/>
    </source>
</evidence>
<name>A0ACD6B7I5_DANRE</name>
<dbReference type="GO" id="GO:0050829">
    <property type="term" value="P:defense response to Gram-negative bacterium"/>
    <property type="evidence" value="ECO:0007669"/>
    <property type="project" value="UniProtKB-UniRule"/>
</dbReference>
<proteinExistence type="predicted"/>
<dbReference type="InterPro" id="IPR001124">
    <property type="entry name" value="Lipid-bd_serum_glycop_C"/>
</dbReference>
<keyword evidence="1" id="KW-1185">Reference proteome</keyword>
<dbReference type="SMART" id="SM00328">
    <property type="entry name" value="BPI1"/>
    <property type="match status" value="1"/>
</dbReference>
<dbReference type="KEGG" id="dre:100003132"/>
<dbReference type="PANTHER" id="PTHR10504">
    <property type="entry name" value="BACTERICIDAL PERMEABILITY-INCREASING BPI PROTEIN-RELATED"/>
    <property type="match status" value="1"/>
</dbReference>
<organism evidence="1 2">
    <name type="scientific">Danio rerio</name>
    <name type="common">Zebrafish</name>
    <name type="synonym">Brachydanio rerio</name>
    <dbReference type="NCBI Taxonomy" id="7955"/>
    <lineage>
        <taxon>Eukaryota</taxon>
        <taxon>Metazoa</taxon>
        <taxon>Chordata</taxon>
        <taxon>Craniata</taxon>
        <taxon>Vertebrata</taxon>
        <taxon>Euteleostomi</taxon>
        <taxon>Actinopterygii</taxon>
        <taxon>Neopterygii</taxon>
        <taxon>Teleostei</taxon>
        <taxon>Ostariophysi</taxon>
        <taxon>Cypriniformes</taxon>
        <taxon>Danionidae</taxon>
        <taxon>Danioninae</taxon>
        <taxon>Danio</taxon>
    </lineage>
</organism>
<dbReference type="Gene3D" id="3.15.10.10">
    <property type="entry name" value="Bactericidal permeability-increasing protein, domain 1"/>
    <property type="match status" value="1"/>
</dbReference>
<sequence length="546" mass="61071">MCLQKLQRQLSEPNKRRGRSYRRTAEKQQCVCCECWSDEEVNTPSAAVHLKHHLRKHWNRNSSVNQQSVLEVCRMQRLMFLLMLTQSCADNPAFKALLSEKALTDLSQMMPVWIQSKMKSTAIPDIHDQVDIGIGWVNYVLSHMRVVQCETAEPSLVFVEGTGLYLEVRELSLAVSGRWRTKFGIITDSGSFDVEVYNIYIRVVLGVGDKDGHLSISSESCSNDVGNVYIQFHGGTSFFYQLFEDYFSGKASDMIRQKICPAIQQAVTNMETILQERTVNIPVDKYVYLSAPLTSAPAVTDQSCRLEVKAEFYSRRSPSEPPFSARAFDLQYSDKHMLTLAASQFTVNSAAFAYLRSGALQTNITDDMIPKGSPLHLNTSQFGVFIPQLRTLYPDMKMQVLLYASDMPLFSFTSGLMNIHVKMAAKFSAVKADDALVPLFTLNVDSRFSGIAQISNQKLTGAFKVNNITLTVGSSEIGDFKTDTIRQVLVIAVNTIILPKLNARLRSGFLLPTLQGFSLSNSQLLIKNGFVVIFTDIRLPDGLNAP</sequence>
<dbReference type="GO" id="GO:0008289">
    <property type="term" value="F:lipid binding"/>
    <property type="evidence" value="ECO:0007669"/>
    <property type="project" value="InterPro"/>
</dbReference>
<evidence type="ECO:0000313" key="2">
    <source>
        <dbReference type="RefSeq" id="XP_001342762.3"/>
    </source>
</evidence>
<dbReference type="GO" id="GO:0005615">
    <property type="term" value="C:extracellular space"/>
    <property type="evidence" value="ECO:0000318"/>
    <property type="project" value="GO_Central"/>
</dbReference>
<protein>
    <submittedName>
        <fullName evidence="2">Bactericidal permeability-increasing protein isoform X1</fullName>
    </submittedName>
</protein>
<dbReference type="Proteomes" id="UP000000437">
    <property type="component" value="Chromosome 9"/>
</dbReference>
<evidence type="ECO:0000313" key="3">
    <source>
        <dbReference type="ZFIN" id="ZDB-GENE-070912-360"/>
    </source>
</evidence>
<dbReference type="InterPro" id="IPR017942">
    <property type="entry name" value="Lipid-bd_serum_glycop_N"/>
</dbReference>
<dbReference type="PaxDb" id="7955-ENSDARP00000110264"/>
<dbReference type="GeneTree" id="ENSGT01150000286994"/>
<gene>
    <name evidence="2 3" type="primary">bpifcl</name>
</gene>
<dbReference type="Pfam" id="PF02886">
    <property type="entry name" value="LBP_BPI_CETP_C"/>
    <property type="match status" value="1"/>
</dbReference>
<dbReference type="InterPro" id="IPR030675">
    <property type="entry name" value="BPI/LBP"/>
</dbReference>
<dbReference type="PANTHER" id="PTHR10504:SF132">
    <property type="entry name" value="BACTERICIDAL PERMEABILITY-INCREASING PROTEIN"/>
    <property type="match status" value="1"/>
</dbReference>
<dbReference type="RefSeq" id="XP_001342762.3">
    <property type="nucleotide sequence ID" value="XM_001342726.7"/>
</dbReference>
<dbReference type="OMA" id="GKMWIAD"/>
<dbReference type="FunFam" id="3.15.20.10:FF:000001">
    <property type="entry name" value="Phospholipid transfer protein"/>
    <property type="match status" value="1"/>
</dbReference>
<dbReference type="OrthoDB" id="9938407at2759"/>
<dbReference type="SUPFAM" id="SSF55394">
    <property type="entry name" value="Bactericidal permeability-increasing protein, BPI"/>
    <property type="match status" value="2"/>
</dbReference>
<dbReference type="PIRSF" id="PIRSF002417">
    <property type="entry name" value="Lipid_binding_protein"/>
    <property type="match status" value="1"/>
</dbReference>
<dbReference type="InterPro" id="IPR032942">
    <property type="entry name" value="BPI/LBP/Plunc"/>
</dbReference>
<dbReference type="SMART" id="SM00329">
    <property type="entry name" value="BPI2"/>
    <property type="match status" value="1"/>
</dbReference>
<dbReference type="ZFIN" id="ZDB-GENE-070912-360">
    <property type="gene designation" value="bpifcl"/>
</dbReference>
<dbReference type="CTD" id="100003132"/>
<dbReference type="Gene3D" id="3.15.20.10">
    <property type="entry name" value="Bactericidal permeability-increasing protein, domain 2"/>
    <property type="match status" value="1"/>
</dbReference>
<dbReference type="eggNOG" id="KOG4160">
    <property type="taxonomic scope" value="Eukaryota"/>
</dbReference>
<dbReference type="Bgee" id="ENSDARG00000099980">
    <property type="expression patterns" value="Expressed in nucleus of thalamus and 32 other cell types or tissues"/>
</dbReference>
<dbReference type="Pfam" id="PF01273">
    <property type="entry name" value="LBP_BPI_CETP"/>
    <property type="match status" value="1"/>
</dbReference>
<dbReference type="STRING" id="7955.ENSDARP00000139184"/>
<dbReference type="AGR" id="ZFIN:ZDB-GENE-070912-360"/>
<reference evidence="2" key="1">
    <citation type="submission" date="2025-08" db="UniProtKB">
        <authorList>
            <consortium name="RefSeq"/>
        </authorList>
    </citation>
    <scope>IDENTIFICATION</scope>
    <source>
        <strain evidence="2">Tuebingen</strain>
        <tissue evidence="2">Fibroblasts and whole tissue</tissue>
    </source>
</reference>